<protein>
    <submittedName>
        <fullName evidence="2">Glycosyltransferase</fullName>
    </submittedName>
</protein>
<dbReference type="SUPFAM" id="SSF53448">
    <property type="entry name" value="Nucleotide-diphospho-sugar transferases"/>
    <property type="match status" value="1"/>
</dbReference>
<accession>A0ABR6XXY1</accession>
<dbReference type="Proteomes" id="UP000607435">
    <property type="component" value="Unassembled WGS sequence"/>
</dbReference>
<dbReference type="Pfam" id="PF00535">
    <property type="entry name" value="Glycos_transf_2"/>
    <property type="match status" value="1"/>
</dbReference>
<dbReference type="RefSeq" id="WP_186844475.1">
    <property type="nucleotide sequence ID" value="NZ_JACOME010000001.1"/>
</dbReference>
<sequence>MKTGIIIVFHNNEKEMDTTYFIEQIKQISNIEFCLVNNDSRDNTYDLLRDVRDECNNVSVVNVRKFKSDMAAVKAGARFMFNEFNLKYLGYVSVNNLNIKEHGLNGLIELITENQNAILNFKISSLKKKQTLFQSIYSLLDYLKKIIEDNHFINLQFQRNI</sequence>
<keyword evidence="3" id="KW-1185">Reference proteome</keyword>
<proteinExistence type="predicted"/>
<dbReference type="InterPro" id="IPR001173">
    <property type="entry name" value="Glyco_trans_2-like"/>
</dbReference>
<gene>
    <name evidence="2" type="ORF">H6H04_03135</name>
</gene>
<dbReference type="EMBL" id="JACOME010000001">
    <property type="protein sequence ID" value="MBC3845363.1"/>
    <property type="molecule type" value="Genomic_DNA"/>
</dbReference>
<reference evidence="2 3" key="1">
    <citation type="submission" date="2020-08" db="EMBL/GenBank/DDBJ databases">
        <title>Winogradskyella ouciana sp. nov., isolated from the hadal seawater of the Mariana Trench.</title>
        <authorList>
            <person name="He X."/>
        </authorList>
    </citation>
    <scope>NUCLEOTIDE SEQUENCE [LARGE SCALE GENOMIC DNA]</scope>
    <source>
        <strain evidence="2 3">KCTC 22026</strain>
    </source>
</reference>
<evidence type="ECO:0000259" key="1">
    <source>
        <dbReference type="Pfam" id="PF00535"/>
    </source>
</evidence>
<dbReference type="InterPro" id="IPR029044">
    <property type="entry name" value="Nucleotide-diphossugar_trans"/>
</dbReference>
<organism evidence="2 3">
    <name type="scientific">Winogradskyella echinorum</name>
    <dbReference type="NCBI Taxonomy" id="538189"/>
    <lineage>
        <taxon>Bacteria</taxon>
        <taxon>Pseudomonadati</taxon>
        <taxon>Bacteroidota</taxon>
        <taxon>Flavobacteriia</taxon>
        <taxon>Flavobacteriales</taxon>
        <taxon>Flavobacteriaceae</taxon>
        <taxon>Winogradskyella</taxon>
    </lineage>
</organism>
<dbReference type="Gene3D" id="3.90.550.10">
    <property type="entry name" value="Spore Coat Polysaccharide Biosynthesis Protein SpsA, Chain A"/>
    <property type="match status" value="1"/>
</dbReference>
<comment type="caution">
    <text evidence="2">The sequence shown here is derived from an EMBL/GenBank/DDBJ whole genome shotgun (WGS) entry which is preliminary data.</text>
</comment>
<evidence type="ECO:0000313" key="2">
    <source>
        <dbReference type="EMBL" id="MBC3845363.1"/>
    </source>
</evidence>
<evidence type="ECO:0000313" key="3">
    <source>
        <dbReference type="Proteomes" id="UP000607435"/>
    </source>
</evidence>
<feature type="domain" description="Glycosyltransferase 2-like" evidence="1">
    <location>
        <begin position="5"/>
        <end position="82"/>
    </location>
</feature>
<name>A0ABR6XXY1_9FLAO</name>